<protein>
    <submittedName>
        <fullName evidence="2">NAD(P)H-dependent oxidoreductase</fullName>
    </submittedName>
</protein>
<dbReference type="SUPFAM" id="SSF52218">
    <property type="entry name" value="Flavoproteins"/>
    <property type="match status" value="1"/>
</dbReference>
<name>A0A937A733_9BACT</name>
<gene>
    <name evidence="2" type="ORF">JKP34_06620</name>
</gene>
<dbReference type="RefSeq" id="WP_201918937.1">
    <property type="nucleotide sequence ID" value="NZ_JAERQG010000001.1"/>
</dbReference>
<dbReference type="GO" id="GO:0005829">
    <property type="term" value="C:cytosol"/>
    <property type="evidence" value="ECO:0007669"/>
    <property type="project" value="TreeGrafter"/>
</dbReference>
<reference evidence="2" key="1">
    <citation type="submission" date="2021-01" db="EMBL/GenBank/DDBJ databases">
        <title>Marivirga sp. nov., isolated from intertidal surface sediments.</title>
        <authorList>
            <person name="Zhang M."/>
        </authorList>
    </citation>
    <scope>NUCLEOTIDE SEQUENCE</scope>
    <source>
        <strain evidence="2">SM1354</strain>
    </source>
</reference>
<dbReference type="PANTHER" id="PTHR30543">
    <property type="entry name" value="CHROMATE REDUCTASE"/>
    <property type="match status" value="1"/>
</dbReference>
<evidence type="ECO:0000259" key="1">
    <source>
        <dbReference type="Pfam" id="PF03358"/>
    </source>
</evidence>
<dbReference type="Gene3D" id="3.40.50.360">
    <property type="match status" value="1"/>
</dbReference>
<dbReference type="GO" id="GO:0016491">
    <property type="term" value="F:oxidoreductase activity"/>
    <property type="evidence" value="ECO:0007669"/>
    <property type="project" value="InterPro"/>
</dbReference>
<dbReference type="PANTHER" id="PTHR30543:SF21">
    <property type="entry name" value="NAD(P)H-DEPENDENT FMN REDUCTASE LOT6"/>
    <property type="match status" value="1"/>
</dbReference>
<feature type="domain" description="NADPH-dependent FMN reductase-like" evidence="1">
    <location>
        <begin position="2"/>
        <end position="137"/>
    </location>
</feature>
<accession>A0A937A733</accession>
<evidence type="ECO:0000313" key="2">
    <source>
        <dbReference type="EMBL" id="MBL0764917.1"/>
    </source>
</evidence>
<dbReference type="InterPro" id="IPR050712">
    <property type="entry name" value="NAD(P)H-dep_reductase"/>
</dbReference>
<comment type="caution">
    <text evidence="2">The sequence shown here is derived from an EMBL/GenBank/DDBJ whole genome shotgun (WGS) entry which is preliminary data.</text>
</comment>
<sequence>MITIVAGTNRKNSVSSRVAALYHDLLSKKGYKASVIDLAELPADFTVSALYENSGKNDEFNPFREQISSSEKFVFIIPEYNGSFPGVLKAFIDGLEYPNSFRNKKCALVGISSGVQGGGLALSHMTDIFNYLGMHVLALKPKLARIESNFDGEEITDDLYNELLAEQAEQLIQF</sequence>
<evidence type="ECO:0000313" key="3">
    <source>
        <dbReference type="Proteomes" id="UP000642920"/>
    </source>
</evidence>
<organism evidence="2 3">
    <name type="scientific">Marivirga atlantica</name>
    <dbReference type="NCBI Taxonomy" id="1548457"/>
    <lineage>
        <taxon>Bacteria</taxon>
        <taxon>Pseudomonadati</taxon>
        <taxon>Bacteroidota</taxon>
        <taxon>Cytophagia</taxon>
        <taxon>Cytophagales</taxon>
        <taxon>Marivirgaceae</taxon>
        <taxon>Marivirga</taxon>
    </lineage>
</organism>
<dbReference type="EMBL" id="JAERQG010000001">
    <property type="protein sequence ID" value="MBL0764917.1"/>
    <property type="molecule type" value="Genomic_DNA"/>
</dbReference>
<keyword evidence="3" id="KW-1185">Reference proteome</keyword>
<dbReference type="InterPro" id="IPR029039">
    <property type="entry name" value="Flavoprotein-like_sf"/>
</dbReference>
<dbReference type="GO" id="GO:0010181">
    <property type="term" value="F:FMN binding"/>
    <property type="evidence" value="ECO:0007669"/>
    <property type="project" value="TreeGrafter"/>
</dbReference>
<dbReference type="AlphaFoldDB" id="A0A937A733"/>
<proteinExistence type="predicted"/>
<dbReference type="Pfam" id="PF03358">
    <property type="entry name" value="FMN_red"/>
    <property type="match status" value="1"/>
</dbReference>
<dbReference type="Proteomes" id="UP000642920">
    <property type="component" value="Unassembled WGS sequence"/>
</dbReference>
<dbReference type="InterPro" id="IPR005025">
    <property type="entry name" value="FMN_Rdtase-like_dom"/>
</dbReference>